<evidence type="ECO:0000313" key="1">
    <source>
        <dbReference type="Proteomes" id="UP000887565"/>
    </source>
</evidence>
<protein>
    <submittedName>
        <fullName evidence="2">Uncharacterized protein</fullName>
    </submittedName>
</protein>
<sequence>MINFHGDATNALSETVTIATQQRKILDKFKTEIEAMRAQKEELSEPNIPEIENISFHIIRRSRHELMSIQVTKTINLVELTSLQ</sequence>
<organism evidence="1 2">
    <name type="scientific">Romanomermis culicivorax</name>
    <name type="common">Nematode worm</name>
    <dbReference type="NCBI Taxonomy" id="13658"/>
    <lineage>
        <taxon>Eukaryota</taxon>
        <taxon>Metazoa</taxon>
        <taxon>Ecdysozoa</taxon>
        <taxon>Nematoda</taxon>
        <taxon>Enoplea</taxon>
        <taxon>Dorylaimia</taxon>
        <taxon>Mermithida</taxon>
        <taxon>Mermithoidea</taxon>
        <taxon>Mermithidae</taxon>
        <taxon>Romanomermis</taxon>
    </lineage>
</organism>
<reference evidence="2" key="1">
    <citation type="submission" date="2022-11" db="UniProtKB">
        <authorList>
            <consortium name="WormBaseParasite"/>
        </authorList>
    </citation>
    <scope>IDENTIFICATION</scope>
</reference>
<proteinExistence type="predicted"/>
<accession>A0A915IY80</accession>
<dbReference type="AlphaFoldDB" id="A0A915IY80"/>
<keyword evidence="1" id="KW-1185">Reference proteome</keyword>
<dbReference type="WBParaSite" id="nRc.2.0.1.t19161-RA">
    <property type="protein sequence ID" value="nRc.2.0.1.t19161-RA"/>
    <property type="gene ID" value="nRc.2.0.1.g19161"/>
</dbReference>
<name>A0A915IY80_ROMCU</name>
<evidence type="ECO:0000313" key="2">
    <source>
        <dbReference type="WBParaSite" id="nRc.2.0.1.t19161-RA"/>
    </source>
</evidence>
<dbReference type="Proteomes" id="UP000887565">
    <property type="component" value="Unplaced"/>
</dbReference>